<accession>A0ACC1TMS9</accession>
<organism evidence="1 2">
    <name type="scientific">Lentinula aff. lateritia</name>
    <dbReference type="NCBI Taxonomy" id="2804960"/>
    <lineage>
        <taxon>Eukaryota</taxon>
        <taxon>Fungi</taxon>
        <taxon>Dikarya</taxon>
        <taxon>Basidiomycota</taxon>
        <taxon>Agaricomycotina</taxon>
        <taxon>Agaricomycetes</taxon>
        <taxon>Agaricomycetidae</taxon>
        <taxon>Agaricales</taxon>
        <taxon>Marasmiineae</taxon>
        <taxon>Omphalotaceae</taxon>
        <taxon>Lentinula</taxon>
    </lineage>
</organism>
<evidence type="ECO:0000313" key="2">
    <source>
        <dbReference type="Proteomes" id="UP001163835"/>
    </source>
</evidence>
<keyword evidence="2" id="KW-1185">Reference proteome</keyword>
<sequence length="193" mass="21547">MLKAENFVGTMILVILAHPEWGKNFETGTWYPAQHRPADTKLNPVTQLLAFRSDTNFLTSLLFCIGTCQVFYFNTEHFPMFQIKLCVKRALNYSFASSFYPLRHSLALTSQLIVMVFFSKFTIALFALQFFAVQGFPAESRSDEINICGGNAYPCPVGYICCGPLVDINGTVYGSIVIKLIGCKPNTVVRICG</sequence>
<comment type="caution">
    <text evidence="1">The sequence shown here is derived from an EMBL/GenBank/DDBJ whole genome shotgun (WGS) entry which is preliminary data.</text>
</comment>
<dbReference type="EMBL" id="MU795488">
    <property type="protein sequence ID" value="KAJ3806021.1"/>
    <property type="molecule type" value="Genomic_DNA"/>
</dbReference>
<evidence type="ECO:0000313" key="1">
    <source>
        <dbReference type="EMBL" id="KAJ3806021.1"/>
    </source>
</evidence>
<reference evidence="1" key="1">
    <citation type="submission" date="2022-09" db="EMBL/GenBank/DDBJ databases">
        <title>A Global Phylogenomic Analysis of the Shiitake Genus Lentinula.</title>
        <authorList>
            <consortium name="DOE Joint Genome Institute"/>
            <person name="Sierra-Patev S."/>
            <person name="Min B."/>
            <person name="Naranjo-Ortiz M."/>
            <person name="Looney B."/>
            <person name="Konkel Z."/>
            <person name="Slot J.C."/>
            <person name="Sakamoto Y."/>
            <person name="Steenwyk J.L."/>
            <person name="Rokas A."/>
            <person name="Carro J."/>
            <person name="Camarero S."/>
            <person name="Ferreira P."/>
            <person name="Molpeceres G."/>
            <person name="Ruiz-Duenas F.J."/>
            <person name="Serrano A."/>
            <person name="Henrissat B."/>
            <person name="Drula E."/>
            <person name="Hughes K.W."/>
            <person name="Mata J.L."/>
            <person name="Ishikawa N.K."/>
            <person name="Vargas-Isla R."/>
            <person name="Ushijima S."/>
            <person name="Smith C.A."/>
            <person name="Ahrendt S."/>
            <person name="Andreopoulos W."/>
            <person name="He G."/>
            <person name="Labutti K."/>
            <person name="Lipzen A."/>
            <person name="Ng V."/>
            <person name="Riley R."/>
            <person name="Sandor L."/>
            <person name="Barry K."/>
            <person name="Martinez A.T."/>
            <person name="Xiao Y."/>
            <person name="Gibbons J.G."/>
            <person name="Terashima K."/>
            <person name="Grigoriev I.V."/>
            <person name="Hibbett D.S."/>
        </authorList>
    </citation>
    <scope>NUCLEOTIDE SEQUENCE</scope>
    <source>
        <strain evidence="1">TMI1499</strain>
    </source>
</reference>
<protein>
    <submittedName>
        <fullName evidence="1">Uncharacterized protein</fullName>
    </submittedName>
</protein>
<dbReference type="Proteomes" id="UP001163835">
    <property type="component" value="Unassembled WGS sequence"/>
</dbReference>
<gene>
    <name evidence="1" type="ORF">F5876DRAFT_69291</name>
</gene>
<name>A0ACC1TMS9_9AGAR</name>
<proteinExistence type="predicted"/>